<gene>
    <name evidence="3" type="ORF">B5E44_03070</name>
    <name evidence="2" type="ORF">B5E59_07410</name>
</gene>
<dbReference type="Proteomes" id="UP000195859">
    <property type="component" value="Unassembled WGS sequence"/>
</dbReference>
<keyword evidence="1" id="KW-0812">Transmembrane</keyword>
<comment type="caution">
    <text evidence="3">The sequence shown here is derived from an EMBL/GenBank/DDBJ whole genome shotgun (WGS) entry which is preliminary data.</text>
</comment>
<evidence type="ECO:0000313" key="5">
    <source>
        <dbReference type="Proteomes" id="UP000196293"/>
    </source>
</evidence>
<keyword evidence="1" id="KW-0472">Membrane</keyword>
<evidence type="ECO:0000313" key="4">
    <source>
        <dbReference type="Proteomes" id="UP000195859"/>
    </source>
</evidence>
<evidence type="ECO:0000313" key="2">
    <source>
        <dbReference type="EMBL" id="OUQ55526.1"/>
    </source>
</evidence>
<keyword evidence="5" id="KW-1185">Reference proteome</keyword>
<protein>
    <submittedName>
        <fullName evidence="3">Uncharacterized protein</fullName>
    </submittedName>
</protein>
<evidence type="ECO:0000256" key="1">
    <source>
        <dbReference type="SAM" id="Phobius"/>
    </source>
</evidence>
<evidence type="ECO:0000313" key="3">
    <source>
        <dbReference type="EMBL" id="OUQ77141.1"/>
    </source>
</evidence>
<keyword evidence="1" id="KW-1133">Transmembrane helix</keyword>
<proteinExistence type="predicted"/>
<accession>A0A1Y4UFB3</accession>
<dbReference type="AlphaFoldDB" id="A0A1Y4UFB3"/>
<dbReference type="EMBL" id="NFLS01000020">
    <property type="protein sequence ID" value="OUQ55526.1"/>
    <property type="molecule type" value="Genomic_DNA"/>
</dbReference>
<feature type="transmembrane region" description="Helical" evidence="1">
    <location>
        <begin position="52"/>
        <end position="72"/>
    </location>
</feature>
<reference evidence="4 5" key="1">
    <citation type="submission" date="2017-04" db="EMBL/GenBank/DDBJ databases">
        <title>Function of individual gut microbiota members based on whole genome sequencing of pure cultures obtained from chicken caecum.</title>
        <authorList>
            <person name="Medvecky M."/>
            <person name="Cejkova D."/>
            <person name="Polansky O."/>
            <person name="Karasova D."/>
            <person name="Kubasova T."/>
            <person name="Cizek A."/>
            <person name="Rychlik I."/>
        </authorList>
    </citation>
    <scope>NUCLEOTIDE SEQUENCE [LARGE SCALE GENOMIC DNA]</scope>
    <source>
        <strain evidence="4">An101</strain>
        <strain evidence="5">An115</strain>
    </source>
</reference>
<sequence>MKLIKVKILTVLCGLLTLNGLAMLFSGLIIQMNEAADFNAAHELVVANSTNAIIFLGVVMVLGFGVLFFNNWAKMKNKHSKCVKLI</sequence>
<dbReference type="Proteomes" id="UP000196293">
    <property type="component" value="Unassembled WGS sequence"/>
</dbReference>
<name>A0A1Y4UFB3_9LACO</name>
<reference evidence="3" key="2">
    <citation type="journal article" date="2018" name="BMC Genomics">
        <title>Whole genome sequencing and function prediction of 133 gut anaerobes isolated from chicken caecum in pure cultures.</title>
        <authorList>
            <person name="Medvecky M."/>
            <person name="Cejkova D."/>
            <person name="Polansky O."/>
            <person name="Karasova D."/>
            <person name="Kubasova T."/>
            <person name="Cizek A."/>
            <person name="Rychlik I."/>
        </authorList>
    </citation>
    <scope>NUCLEOTIDE SEQUENCE</scope>
    <source>
        <strain evidence="3">An101</strain>
        <strain evidence="2">An115</strain>
    </source>
</reference>
<feature type="transmembrane region" description="Helical" evidence="1">
    <location>
        <begin position="12"/>
        <end position="32"/>
    </location>
</feature>
<organism evidence="3 4">
    <name type="scientific">Lactobacillus gallinarum</name>
    <dbReference type="NCBI Taxonomy" id="52242"/>
    <lineage>
        <taxon>Bacteria</taxon>
        <taxon>Bacillati</taxon>
        <taxon>Bacillota</taxon>
        <taxon>Bacilli</taxon>
        <taxon>Lactobacillales</taxon>
        <taxon>Lactobacillaceae</taxon>
        <taxon>Lactobacillus</taxon>
    </lineage>
</organism>
<dbReference type="EMBL" id="NFLZ01000005">
    <property type="protein sequence ID" value="OUQ77141.1"/>
    <property type="molecule type" value="Genomic_DNA"/>
</dbReference>
<dbReference type="GeneID" id="78202360"/>
<dbReference type="RefSeq" id="WP_087176582.1">
    <property type="nucleotide sequence ID" value="NZ_CAMMNB010000006.1"/>
</dbReference>